<feature type="coiled-coil region" evidence="1">
    <location>
        <begin position="1"/>
        <end position="78"/>
    </location>
</feature>
<dbReference type="InterPro" id="IPR040300">
    <property type="entry name" value="At3g49055-like"/>
</dbReference>
<protein>
    <submittedName>
        <fullName evidence="2">Uncharacterized protein</fullName>
    </submittedName>
</protein>
<sequence length="124" mass="14806">MKNLRLEITQLRRSLEDSRSESERLQSISEQLAKKLAENVLCIEELENREMLSAQNRAAGDRERIQELTRQLEEAEKKDTNRHRVRYICWPWKTFKINPANNTANGIRNVRHMLPEMQALLYYH</sequence>
<proteinExistence type="predicted"/>
<evidence type="ECO:0000313" key="2">
    <source>
        <dbReference type="EMBL" id="KAL2558638.1"/>
    </source>
</evidence>
<dbReference type="Proteomes" id="UP001604277">
    <property type="component" value="Unassembled WGS sequence"/>
</dbReference>
<dbReference type="PANTHER" id="PTHR34937:SF2">
    <property type="entry name" value="OS08G0559800 PROTEIN"/>
    <property type="match status" value="1"/>
</dbReference>
<name>A0ABD1XCK0_9LAMI</name>
<reference evidence="3" key="1">
    <citation type="submission" date="2024-07" db="EMBL/GenBank/DDBJ databases">
        <title>Two chromosome-level genome assemblies of Korean endemic species Abeliophyllum distichum and Forsythia ovata (Oleaceae).</title>
        <authorList>
            <person name="Jang H."/>
        </authorList>
    </citation>
    <scope>NUCLEOTIDE SEQUENCE [LARGE SCALE GENOMIC DNA]</scope>
</reference>
<comment type="caution">
    <text evidence="2">The sequence shown here is derived from an EMBL/GenBank/DDBJ whole genome shotgun (WGS) entry which is preliminary data.</text>
</comment>
<organism evidence="2 3">
    <name type="scientific">Forsythia ovata</name>
    <dbReference type="NCBI Taxonomy" id="205694"/>
    <lineage>
        <taxon>Eukaryota</taxon>
        <taxon>Viridiplantae</taxon>
        <taxon>Streptophyta</taxon>
        <taxon>Embryophyta</taxon>
        <taxon>Tracheophyta</taxon>
        <taxon>Spermatophyta</taxon>
        <taxon>Magnoliopsida</taxon>
        <taxon>eudicotyledons</taxon>
        <taxon>Gunneridae</taxon>
        <taxon>Pentapetalae</taxon>
        <taxon>asterids</taxon>
        <taxon>lamiids</taxon>
        <taxon>Lamiales</taxon>
        <taxon>Oleaceae</taxon>
        <taxon>Forsythieae</taxon>
        <taxon>Forsythia</taxon>
    </lineage>
</organism>
<keyword evidence="3" id="KW-1185">Reference proteome</keyword>
<gene>
    <name evidence="2" type="ORF">Fot_03377</name>
</gene>
<dbReference type="AlphaFoldDB" id="A0ABD1XCK0"/>
<evidence type="ECO:0000313" key="3">
    <source>
        <dbReference type="Proteomes" id="UP001604277"/>
    </source>
</evidence>
<dbReference type="EMBL" id="JBFOLJ010000001">
    <property type="protein sequence ID" value="KAL2558638.1"/>
    <property type="molecule type" value="Genomic_DNA"/>
</dbReference>
<keyword evidence="1" id="KW-0175">Coiled coil</keyword>
<accession>A0ABD1XCK0</accession>
<evidence type="ECO:0000256" key="1">
    <source>
        <dbReference type="SAM" id="Coils"/>
    </source>
</evidence>
<dbReference type="PANTHER" id="PTHR34937">
    <property type="entry name" value="OS08G0559800 PROTEIN"/>
    <property type="match status" value="1"/>
</dbReference>